<keyword evidence="1" id="KW-0472">Membrane</keyword>
<gene>
    <name evidence="2" type="ORF">BaRGS_00024024</name>
</gene>
<evidence type="ECO:0000256" key="1">
    <source>
        <dbReference type="SAM" id="Phobius"/>
    </source>
</evidence>
<feature type="transmembrane region" description="Helical" evidence="1">
    <location>
        <begin position="21"/>
        <end position="41"/>
    </location>
</feature>
<evidence type="ECO:0000313" key="2">
    <source>
        <dbReference type="EMBL" id="KAK7484739.1"/>
    </source>
</evidence>
<dbReference type="AlphaFoldDB" id="A0ABD0KCE5"/>
<protein>
    <submittedName>
        <fullName evidence="2">Uncharacterized protein</fullName>
    </submittedName>
</protein>
<evidence type="ECO:0000313" key="3">
    <source>
        <dbReference type="Proteomes" id="UP001519460"/>
    </source>
</evidence>
<accession>A0ABD0KCE5</accession>
<name>A0ABD0KCE5_9CAEN</name>
<keyword evidence="1" id="KW-0812">Transmembrane</keyword>
<dbReference type="EMBL" id="JACVVK020000205">
    <property type="protein sequence ID" value="KAK7484739.1"/>
    <property type="molecule type" value="Genomic_DNA"/>
</dbReference>
<proteinExistence type="predicted"/>
<comment type="caution">
    <text evidence="2">The sequence shown here is derived from an EMBL/GenBank/DDBJ whole genome shotgun (WGS) entry which is preliminary data.</text>
</comment>
<keyword evidence="1" id="KW-1133">Transmembrane helix</keyword>
<organism evidence="2 3">
    <name type="scientific">Batillaria attramentaria</name>
    <dbReference type="NCBI Taxonomy" id="370345"/>
    <lineage>
        <taxon>Eukaryota</taxon>
        <taxon>Metazoa</taxon>
        <taxon>Spiralia</taxon>
        <taxon>Lophotrochozoa</taxon>
        <taxon>Mollusca</taxon>
        <taxon>Gastropoda</taxon>
        <taxon>Caenogastropoda</taxon>
        <taxon>Sorbeoconcha</taxon>
        <taxon>Cerithioidea</taxon>
        <taxon>Batillariidae</taxon>
        <taxon>Batillaria</taxon>
    </lineage>
</organism>
<keyword evidence="3" id="KW-1185">Reference proteome</keyword>
<dbReference type="Proteomes" id="UP001519460">
    <property type="component" value="Unassembled WGS sequence"/>
</dbReference>
<reference evidence="2 3" key="1">
    <citation type="journal article" date="2023" name="Sci. Data">
        <title>Genome assembly of the Korean intertidal mud-creeper Batillaria attramentaria.</title>
        <authorList>
            <person name="Patra A.K."/>
            <person name="Ho P.T."/>
            <person name="Jun S."/>
            <person name="Lee S.J."/>
            <person name="Kim Y."/>
            <person name="Won Y.J."/>
        </authorList>
    </citation>
    <scope>NUCLEOTIDE SEQUENCE [LARGE SCALE GENOMIC DNA]</scope>
    <source>
        <strain evidence="2">Wonlab-2016</strain>
    </source>
</reference>
<sequence>MRGISHCKDTMEELKAYSQQACLMHSFLLLGGTVTTLRILLCVANTMRPSSYGDHLRDNTYSKHRKMRNISVTSLRSAPLFSSSGVV</sequence>